<dbReference type="GO" id="GO:0005737">
    <property type="term" value="C:cytoplasm"/>
    <property type="evidence" value="ECO:0007669"/>
    <property type="project" value="TreeGrafter"/>
</dbReference>
<evidence type="ECO:0000259" key="2">
    <source>
        <dbReference type="Pfam" id="PF00668"/>
    </source>
</evidence>
<evidence type="ECO:0000256" key="1">
    <source>
        <dbReference type="SAM" id="MobiDB-lite"/>
    </source>
</evidence>
<reference evidence="3 4" key="1">
    <citation type="submission" date="2012-02" db="EMBL/GenBank/DDBJ databases">
        <title>Complete genome sequence of Actinoplanes missouriensis 431 (= NBRC 102363).</title>
        <authorList>
            <person name="Ohnishi Y."/>
            <person name="Ishikawa J."/>
            <person name="Sekine M."/>
            <person name="Hosoyama A."/>
            <person name="Harada T."/>
            <person name="Narita H."/>
            <person name="Hata T."/>
            <person name="Konno Y."/>
            <person name="Tutikane K."/>
            <person name="Fujita N."/>
            <person name="Horinouchi S."/>
            <person name="Hayakawa M."/>
        </authorList>
    </citation>
    <scope>NUCLEOTIDE SEQUENCE [LARGE SCALE GENOMIC DNA]</scope>
    <source>
        <strain evidence="4">ATCC 14538 / DSM 43046 / CBS 188.64 / JCM 3121 / NBRC 102363 / NCIMB 12654 / NRRL B-3342 / UNCC 431</strain>
    </source>
</reference>
<evidence type="ECO:0000313" key="4">
    <source>
        <dbReference type="Proteomes" id="UP000007882"/>
    </source>
</evidence>
<dbReference type="RefSeq" id="WP_014445081.1">
    <property type="nucleotide sequence ID" value="NC_017093.1"/>
</dbReference>
<organism evidence="3 4">
    <name type="scientific">Actinoplanes missouriensis (strain ATCC 14538 / DSM 43046 / CBS 188.64 / JCM 3121 / NBRC 102363 / NCIMB 12654 / NRRL B-3342 / UNCC 431)</name>
    <dbReference type="NCBI Taxonomy" id="512565"/>
    <lineage>
        <taxon>Bacteria</taxon>
        <taxon>Bacillati</taxon>
        <taxon>Actinomycetota</taxon>
        <taxon>Actinomycetes</taxon>
        <taxon>Micromonosporales</taxon>
        <taxon>Micromonosporaceae</taxon>
        <taxon>Actinoplanes</taxon>
    </lineage>
</organism>
<dbReference type="GO" id="GO:0031177">
    <property type="term" value="F:phosphopantetheine binding"/>
    <property type="evidence" value="ECO:0007669"/>
    <property type="project" value="TreeGrafter"/>
</dbReference>
<protein>
    <recommendedName>
        <fullName evidence="2">Condensation domain-containing protein</fullName>
    </recommendedName>
</protein>
<keyword evidence="4" id="KW-1185">Reference proteome</keyword>
<feature type="domain" description="Condensation" evidence="2">
    <location>
        <begin position="58"/>
        <end position="374"/>
    </location>
</feature>
<dbReference type="EMBL" id="AP012319">
    <property type="protein sequence ID" value="BAL90192.1"/>
    <property type="molecule type" value="Genomic_DNA"/>
</dbReference>
<proteinExistence type="predicted"/>
<feature type="compositionally biased region" description="Gly residues" evidence="1">
    <location>
        <begin position="32"/>
        <end position="48"/>
    </location>
</feature>
<dbReference type="GO" id="GO:0044550">
    <property type="term" value="P:secondary metabolite biosynthetic process"/>
    <property type="evidence" value="ECO:0007669"/>
    <property type="project" value="TreeGrafter"/>
</dbReference>
<evidence type="ECO:0000313" key="3">
    <source>
        <dbReference type="EMBL" id="BAL90192.1"/>
    </source>
</evidence>
<name>I0HB05_ACTM4</name>
<accession>I0HB05</accession>
<dbReference type="eggNOG" id="COG1020">
    <property type="taxonomic scope" value="Bacteria"/>
</dbReference>
<dbReference type="AlphaFoldDB" id="I0HB05"/>
<dbReference type="Proteomes" id="UP000007882">
    <property type="component" value="Chromosome"/>
</dbReference>
<dbReference type="InterPro" id="IPR001242">
    <property type="entry name" value="Condensation_dom"/>
</dbReference>
<dbReference type="KEGG" id="ams:AMIS_49720"/>
<dbReference type="Pfam" id="PF00668">
    <property type="entry name" value="Condensation"/>
    <property type="match status" value="1"/>
</dbReference>
<dbReference type="HOGENOM" id="CLU_000022_2_9_11"/>
<dbReference type="GO" id="GO:0008610">
    <property type="term" value="P:lipid biosynthetic process"/>
    <property type="evidence" value="ECO:0007669"/>
    <property type="project" value="UniProtKB-ARBA"/>
</dbReference>
<dbReference type="GO" id="GO:0043041">
    <property type="term" value="P:amino acid activation for nonribosomal peptide biosynthetic process"/>
    <property type="evidence" value="ECO:0007669"/>
    <property type="project" value="TreeGrafter"/>
</dbReference>
<dbReference type="SUPFAM" id="SSF52777">
    <property type="entry name" value="CoA-dependent acyltransferases"/>
    <property type="match status" value="2"/>
</dbReference>
<dbReference type="PANTHER" id="PTHR45527">
    <property type="entry name" value="NONRIBOSOMAL PEPTIDE SYNTHETASE"/>
    <property type="match status" value="1"/>
</dbReference>
<dbReference type="GO" id="GO:0003824">
    <property type="term" value="F:catalytic activity"/>
    <property type="evidence" value="ECO:0007669"/>
    <property type="project" value="InterPro"/>
</dbReference>
<dbReference type="OrthoDB" id="2472181at2"/>
<feature type="region of interest" description="Disordered" evidence="1">
    <location>
        <begin position="29"/>
        <end position="58"/>
    </location>
</feature>
<sequence>MGELEERLARLPAHKRALLAAALGRRTRTGLAGDGGPAGGGPGGGGPAGEVPGESPADLTHRQRELWQRWSAAPGSGAWHWPLVGLIRGDLDPAALESALRQVLDRHTVLRTGYRHDGERLLAVLHPARSFPFEVVDLTASDGAAALESALETVDTPIDLTSAPPGRARLIRLGSGEHLLALAVHHIATDYESTELIFEEWIAAYLGAPLEPVPQFPPYAREQNAALAAGRLAEGLDRWRDRLHDLDLSTVLRDPDESGQSRRLYWRLPVPLVQRIHELAEDRRLTPFMIIAAGVGTTLAVHEGRDETVLGVPAPNRPGVQVERLIGCLANPILVRVRAHPGATLDDVLEGVREESVAAYEEQDIPYAEVVARLLGEPAKPAAALPRFTFAYHCGNEPVTAGALELNRADIIPQGVRADLALSLRYDPEGIDVVAEFDPVALTTDDARVVVTWLAHVLDTLTTAPGTTVRDLAGRLRSGGLPLIEPAPVHEPVRARPSWKQA</sequence>
<dbReference type="Gene3D" id="3.30.559.10">
    <property type="entry name" value="Chloramphenicol acetyltransferase-like domain"/>
    <property type="match status" value="1"/>
</dbReference>
<dbReference type="InterPro" id="IPR023213">
    <property type="entry name" value="CAT-like_dom_sf"/>
</dbReference>
<dbReference type="PANTHER" id="PTHR45527:SF1">
    <property type="entry name" value="FATTY ACID SYNTHASE"/>
    <property type="match status" value="1"/>
</dbReference>
<gene>
    <name evidence="3" type="ordered locus">AMIS_49720</name>
</gene>
<dbReference type="Gene3D" id="3.30.559.30">
    <property type="entry name" value="Nonribosomal peptide synthetase, condensation domain"/>
    <property type="match status" value="1"/>
</dbReference>
<dbReference type="STRING" id="512565.AMIS_49720"/>
<dbReference type="PATRIC" id="fig|512565.3.peg.4962"/>